<dbReference type="Proteomes" id="UP000065504">
    <property type="component" value="Unassembled WGS sequence"/>
</dbReference>
<comment type="caution">
    <text evidence="5">The sequence shown here is derived from an EMBL/GenBank/DDBJ whole genome shotgun (WGS) entry which is preliminary data.</text>
</comment>
<organism evidence="5 6">
    <name type="scientific">Burkholderia ubonensis</name>
    <dbReference type="NCBI Taxonomy" id="101571"/>
    <lineage>
        <taxon>Bacteria</taxon>
        <taxon>Pseudomonadati</taxon>
        <taxon>Pseudomonadota</taxon>
        <taxon>Betaproteobacteria</taxon>
        <taxon>Burkholderiales</taxon>
        <taxon>Burkholderiaceae</taxon>
        <taxon>Burkholderia</taxon>
        <taxon>Burkholderia cepacia complex</taxon>
    </lineage>
</organism>
<dbReference type="Pfam" id="PF01934">
    <property type="entry name" value="HepT-like"/>
    <property type="match status" value="1"/>
</dbReference>
<accession>A0A108CE12</accession>
<protein>
    <recommendedName>
        <fullName evidence="7">DUF86 domain-containing protein</fullName>
    </recommendedName>
</protein>
<dbReference type="GO" id="GO:0004540">
    <property type="term" value="F:RNA nuclease activity"/>
    <property type="evidence" value="ECO:0007669"/>
    <property type="project" value="InterPro"/>
</dbReference>
<dbReference type="InterPro" id="IPR008201">
    <property type="entry name" value="HepT-like"/>
</dbReference>
<dbReference type="InterPro" id="IPR037038">
    <property type="entry name" value="HepT-like_sf"/>
</dbReference>
<proteinExistence type="inferred from homology"/>
<keyword evidence="3" id="KW-0378">Hydrolase</keyword>
<keyword evidence="1" id="KW-1277">Toxin-antitoxin system</keyword>
<dbReference type="GO" id="GO:0110001">
    <property type="term" value="C:toxin-antitoxin complex"/>
    <property type="evidence" value="ECO:0007669"/>
    <property type="project" value="InterPro"/>
</dbReference>
<dbReference type="Gene3D" id="1.20.120.580">
    <property type="entry name" value="bsu32300-like"/>
    <property type="match status" value="1"/>
</dbReference>
<name>A0A108CE12_9BURK</name>
<dbReference type="RefSeq" id="WP_060235546.1">
    <property type="nucleotide sequence ID" value="NZ_LPLU01000095.1"/>
</dbReference>
<evidence type="ECO:0000256" key="2">
    <source>
        <dbReference type="ARBA" id="ARBA00022722"/>
    </source>
</evidence>
<comment type="similarity">
    <text evidence="4">Belongs to the HepT RNase toxin family.</text>
</comment>
<dbReference type="AlphaFoldDB" id="A0A108CE12"/>
<reference evidence="5 6" key="1">
    <citation type="submission" date="2015-11" db="EMBL/GenBank/DDBJ databases">
        <title>Expanding the genomic diversity of Burkholderia species for the development of highly accurate diagnostics.</title>
        <authorList>
            <person name="Sahl J."/>
            <person name="Keim P."/>
            <person name="Wagner D."/>
        </authorList>
    </citation>
    <scope>NUCLEOTIDE SEQUENCE [LARGE SCALE GENOMIC DNA]</scope>
    <source>
        <strain evidence="5 6">MSMB782WGS</strain>
    </source>
</reference>
<evidence type="ECO:0008006" key="7">
    <source>
        <dbReference type="Google" id="ProtNLM"/>
    </source>
</evidence>
<evidence type="ECO:0000313" key="5">
    <source>
        <dbReference type="EMBL" id="KWK72945.1"/>
    </source>
</evidence>
<gene>
    <name evidence="5" type="ORF">WM16_17965</name>
</gene>
<evidence type="ECO:0000256" key="3">
    <source>
        <dbReference type="ARBA" id="ARBA00022801"/>
    </source>
</evidence>
<keyword evidence="2" id="KW-0540">Nuclease</keyword>
<evidence type="ECO:0000256" key="4">
    <source>
        <dbReference type="ARBA" id="ARBA00024207"/>
    </source>
</evidence>
<sequence>MRAGVELCHDILFSVECIAQHLGTLVIRGFACLRQKEQDAACYRLLIIGEAAKRLISRHPEGIEHVSTGEYDLLANLTGAARMRDRMIHRFWDTDHDKALVTIRDDLPKLKDFIRRLGATLARP</sequence>
<dbReference type="EMBL" id="LPLU01000095">
    <property type="protein sequence ID" value="KWK72945.1"/>
    <property type="molecule type" value="Genomic_DNA"/>
</dbReference>
<evidence type="ECO:0000256" key="1">
    <source>
        <dbReference type="ARBA" id="ARBA00022649"/>
    </source>
</evidence>
<evidence type="ECO:0000313" key="6">
    <source>
        <dbReference type="Proteomes" id="UP000065504"/>
    </source>
</evidence>
<dbReference type="GO" id="GO:0016787">
    <property type="term" value="F:hydrolase activity"/>
    <property type="evidence" value="ECO:0007669"/>
    <property type="project" value="UniProtKB-KW"/>
</dbReference>